<feature type="domain" description="Ribosomal protein/NADH dehydrogenase" evidence="6">
    <location>
        <begin position="39"/>
        <end position="119"/>
    </location>
</feature>
<dbReference type="InterPro" id="IPR036249">
    <property type="entry name" value="Thioredoxin-like_sf"/>
</dbReference>
<gene>
    <name evidence="7" type="ORF">POJ06DRAFT_119767</name>
</gene>
<dbReference type="GO" id="GO:0003735">
    <property type="term" value="F:structural constituent of ribosome"/>
    <property type="evidence" value="ECO:0007669"/>
    <property type="project" value="InterPro"/>
</dbReference>
<accession>A0AAD7QUE2</accession>
<dbReference type="InterPro" id="IPR040049">
    <property type="entry name" value="Ribosomal_mS25/mL61"/>
</dbReference>
<evidence type="ECO:0000313" key="8">
    <source>
        <dbReference type="Proteomes" id="UP001217417"/>
    </source>
</evidence>
<dbReference type="RefSeq" id="XP_056043367.1">
    <property type="nucleotide sequence ID" value="XM_056184224.1"/>
</dbReference>
<proteinExistence type="predicted"/>
<keyword evidence="2" id="KW-0689">Ribosomal protein</keyword>
<dbReference type="GO" id="GO:0005739">
    <property type="term" value="C:mitochondrion"/>
    <property type="evidence" value="ECO:0007669"/>
    <property type="project" value="UniProtKB-SubCell"/>
</dbReference>
<dbReference type="Proteomes" id="UP001217417">
    <property type="component" value="Unassembled WGS sequence"/>
</dbReference>
<dbReference type="InterPro" id="IPR007741">
    <property type="entry name" value="Ribosomal_mL43/mS25/NADH_DH"/>
</dbReference>
<evidence type="ECO:0000256" key="1">
    <source>
        <dbReference type="ARBA" id="ARBA00004173"/>
    </source>
</evidence>
<dbReference type="GO" id="GO:1990904">
    <property type="term" value="C:ribonucleoprotein complex"/>
    <property type="evidence" value="ECO:0007669"/>
    <property type="project" value="UniProtKB-KW"/>
</dbReference>
<name>A0AAD7QUE2_9ASCO</name>
<keyword evidence="4" id="KW-0687">Ribonucleoprotein</keyword>
<comment type="subcellular location">
    <subcellularLocation>
        <location evidence="1">Mitochondrion</location>
    </subcellularLocation>
</comment>
<organism evidence="7 8">
    <name type="scientific">Lipomyces tetrasporus</name>
    <dbReference type="NCBI Taxonomy" id="54092"/>
    <lineage>
        <taxon>Eukaryota</taxon>
        <taxon>Fungi</taxon>
        <taxon>Dikarya</taxon>
        <taxon>Ascomycota</taxon>
        <taxon>Saccharomycotina</taxon>
        <taxon>Lipomycetes</taxon>
        <taxon>Lipomycetales</taxon>
        <taxon>Lipomycetaceae</taxon>
        <taxon>Lipomyces</taxon>
    </lineage>
</organism>
<keyword evidence="3" id="KW-0496">Mitochondrion</keyword>
<keyword evidence="8" id="KW-1185">Reference proteome</keyword>
<evidence type="ECO:0000256" key="4">
    <source>
        <dbReference type="ARBA" id="ARBA00023274"/>
    </source>
</evidence>
<dbReference type="PANTHER" id="PTHR13274:SF2">
    <property type="entry name" value="SMALL RIBOSOMAL SUBUNIT PROTEIN MS25"/>
    <property type="match status" value="1"/>
</dbReference>
<dbReference type="GeneID" id="80879390"/>
<evidence type="ECO:0000313" key="7">
    <source>
        <dbReference type="EMBL" id="KAJ8099917.1"/>
    </source>
</evidence>
<evidence type="ECO:0000256" key="2">
    <source>
        <dbReference type="ARBA" id="ARBA00022980"/>
    </source>
</evidence>
<dbReference type="SMART" id="SM00916">
    <property type="entry name" value="L51_S25_CI-B8"/>
    <property type="match status" value="1"/>
</dbReference>
<dbReference type="EMBL" id="JARPMG010000006">
    <property type="protein sequence ID" value="KAJ8099917.1"/>
    <property type="molecule type" value="Genomic_DNA"/>
</dbReference>
<evidence type="ECO:0000259" key="6">
    <source>
        <dbReference type="SMART" id="SM00916"/>
    </source>
</evidence>
<dbReference type="GO" id="GO:0005840">
    <property type="term" value="C:ribosome"/>
    <property type="evidence" value="ECO:0007669"/>
    <property type="project" value="UniProtKB-KW"/>
</dbReference>
<evidence type="ECO:0000256" key="3">
    <source>
        <dbReference type="ARBA" id="ARBA00023128"/>
    </source>
</evidence>
<evidence type="ECO:0000256" key="5">
    <source>
        <dbReference type="SAM" id="MobiDB-lite"/>
    </source>
</evidence>
<reference evidence="7" key="1">
    <citation type="submission" date="2023-03" db="EMBL/GenBank/DDBJ databases">
        <title>Near-Complete genome sequence of Lipomyces tetrasporous NRRL Y-64009, an oleaginous yeast capable of growing on lignocellulosic hydrolysates.</title>
        <authorList>
            <consortium name="Lawrence Berkeley National Laboratory"/>
            <person name="Jagtap S.S."/>
            <person name="Liu J.-J."/>
            <person name="Walukiewicz H.E."/>
            <person name="Pangilinan J."/>
            <person name="Lipzen A."/>
            <person name="Ahrendt S."/>
            <person name="Koriabine M."/>
            <person name="Cobaugh K."/>
            <person name="Salamov A."/>
            <person name="Yoshinaga Y."/>
            <person name="Ng V."/>
            <person name="Daum C."/>
            <person name="Grigoriev I.V."/>
            <person name="Slininger P.J."/>
            <person name="Dien B.S."/>
            <person name="Jin Y.-S."/>
            <person name="Rao C.V."/>
        </authorList>
    </citation>
    <scope>NUCLEOTIDE SEQUENCE</scope>
    <source>
        <strain evidence="7">NRRL Y-64009</strain>
    </source>
</reference>
<dbReference type="AlphaFoldDB" id="A0AAD7QUE2"/>
<comment type="caution">
    <text evidence="7">The sequence shown here is derived from an EMBL/GenBank/DDBJ whole genome shotgun (WGS) entry which is preliminary data.</text>
</comment>
<sequence length="139" mass="15658">MPGRFPTQIEFLKSLSIGRGALKLPNNVENMTLTFKRLNSYGHMGARKFWRFYLPKIQFHNPNLPISVIRTDATTEAEHKAAPSTLTISFKDRAPVVLNVKYKHSDGILQDFISATRAAPVKDTTPPLGKPDMRIKLNP</sequence>
<feature type="region of interest" description="Disordered" evidence="5">
    <location>
        <begin position="120"/>
        <end position="139"/>
    </location>
</feature>
<dbReference type="PANTHER" id="PTHR13274">
    <property type="entry name" value="MITOCHONDRIAL RIBOSOMAL PROTEIN S25"/>
    <property type="match status" value="1"/>
</dbReference>
<dbReference type="SUPFAM" id="SSF52833">
    <property type="entry name" value="Thioredoxin-like"/>
    <property type="match status" value="1"/>
</dbReference>
<dbReference type="Pfam" id="PF05047">
    <property type="entry name" value="L51_S25_CI-B8"/>
    <property type="match status" value="1"/>
</dbReference>
<protein>
    <recommendedName>
        <fullName evidence="6">Ribosomal protein/NADH dehydrogenase domain-containing protein</fullName>
    </recommendedName>
</protein>